<dbReference type="PROSITE" id="PS00122">
    <property type="entry name" value="CARBOXYLESTERASE_B_1"/>
    <property type="match status" value="1"/>
</dbReference>
<feature type="domain" description="Carboxylesterase type B" evidence="5">
    <location>
        <begin position="37"/>
        <end position="580"/>
    </location>
</feature>
<feature type="chain" id="PRO_5034787676" description="Carboxylic ester hydrolase" evidence="3">
    <location>
        <begin position="22"/>
        <end position="596"/>
    </location>
</feature>
<keyword evidence="3" id="KW-0732">Signal</keyword>
<feature type="signal peptide" evidence="3">
    <location>
        <begin position="1"/>
        <end position="21"/>
    </location>
</feature>
<dbReference type="GO" id="GO:0016787">
    <property type="term" value="F:hydrolase activity"/>
    <property type="evidence" value="ECO:0007669"/>
    <property type="project" value="UniProtKB-KW"/>
</dbReference>
<keyword evidence="7" id="KW-1185">Reference proteome</keyword>
<evidence type="ECO:0000313" key="7">
    <source>
        <dbReference type="Proteomes" id="UP000572817"/>
    </source>
</evidence>
<dbReference type="PROSITE" id="PS00941">
    <property type="entry name" value="CARBOXYLESTERASE_B_2"/>
    <property type="match status" value="1"/>
</dbReference>
<dbReference type="AlphaFoldDB" id="A0A8H4J376"/>
<dbReference type="InterPro" id="IPR029058">
    <property type="entry name" value="AB_hydrolase_fold"/>
</dbReference>
<feature type="region of interest" description="Disordered" evidence="4">
    <location>
        <begin position="21"/>
        <end position="41"/>
    </location>
</feature>
<dbReference type="InterPro" id="IPR002018">
    <property type="entry name" value="CarbesteraseB"/>
</dbReference>
<dbReference type="InterPro" id="IPR019826">
    <property type="entry name" value="Carboxylesterase_B_AS"/>
</dbReference>
<evidence type="ECO:0000256" key="2">
    <source>
        <dbReference type="ARBA" id="ARBA00022801"/>
    </source>
</evidence>
<sequence>MLLPSSLFSCTVISFASLSRGFPQQPSPSATPRPAPRVATPQGTYVGDANVPGVDQFLSIPYAEPPLGQLRFADPVPYHSGAVGREVNVSSYGPGCLQDPTLASDNGLSEDCLTLNVIRPASNGSEPEVLLPVMVFIFGGANFLGQIKQYNSTGLVQTSSTAGKPVIYVSMNYRLGGFGFLYNSLFQRSGNLLNTGLKDQHLALQWVHNNIARFGGDPSKVTLFGQSAGSFNVWMQMRYAASHNETGDKALFHGAILESGMPASLALKGQTPSNGDGYLNATLALVGCLPLPLIENGSDQAILQCLRNLPAQRLSDVWFNPVSPLKHQVDILVQEQVGFGVDGVWINTPYYWSEEVVPIPLITGTTLNEGSLYGLVPAGTATERAYLNAVVATNLNRTNPALTNPVVLTYYAHNAATNGKGYNADPTQLDTYYIGEAVLGDAVQNIPRRVLLGQHSSSANAIGGRSAPTWGYMFKQRPPLSVFRQAFYPLPAETPDILFSRAGVAHATELAYVFRSIYGLRGRTSGDVELGRKMQAMWFSFAYNKDPNFHNLPNIPRWDQYNPQNARIFHFEEQGSATSGMASDNMRLDSYVSFVV</sequence>
<dbReference type="Gene3D" id="3.40.50.1820">
    <property type="entry name" value="alpha/beta hydrolase"/>
    <property type="match status" value="1"/>
</dbReference>
<evidence type="ECO:0000256" key="4">
    <source>
        <dbReference type="SAM" id="MobiDB-lite"/>
    </source>
</evidence>
<gene>
    <name evidence="6" type="ORF">GTA08_BOTSDO13175</name>
</gene>
<evidence type="ECO:0000256" key="3">
    <source>
        <dbReference type="RuleBase" id="RU361235"/>
    </source>
</evidence>
<dbReference type="Pfam" id="PF00135">
    <property type="entry name" value="COesterase"/>
    <property type="match status" value="1"/>
</dbReference>
<reference evidence="6" key="1">
    <citation type="submission" date="2020-04" db="EMBL/GenBank/DDBJ databases">
        <title>Genome Assembly and Annotation of Botryosphaeria dothidea sdau 11-99, a Latent Pathogen of Apple Fruit Ring Rot in China.</title>
        <authorList>
            <person name="Yu C."/>
            <person name="Diao Y."/>
            <person name="Lu Q."/>
            <person name="Zhao J."/>
            <person name="Cui S."/>
            <person name="Peng C."/>
            <person name="He B."/>
            <person name="Liu H."/>
        </authorList>
    </citation>
    <scope>NUCLEOTIDE SEQUENCE [LARGE SCALE GENOMIC DNA]</scope>
    <source>
        <strain evidence="6">Sdau11-99</strain>
    </source>
</reference>
<feature type="compositionally biased region" description="Pro residues" evidence="4">
    <location>
        <begin position="25"/>
        <end position="35"/>
    </location>
</feature>
<comment type="similarity">
    <text evidence="1 3">Belongs to the type-B carboxylesterase/lipase family.</text>
</comment>
<dbReference type="OrthoDB" id="408631at2759"/>
<dbReference type="PANTHER" id="PTHR11559">
    <property type="entry name" value="CARBOXYLESTERASE"/>
    <property type="match status" value="1"/>
</dbReference>
<accession>A0A8H4J376</accession>
<dbReference type="EMBL" id="WWBZ02000011">
    <property type="protein sequence ID" value="KAF4311089.1"/>
    <property type="molecule type" value="Genomic_DNA"/>
</dbReference>
<dbReference type="EC" id="3.1.1.-" evidence="3"/>
<evidence type="ECO:0000313" key="6">
    <source>
        <dbReference type="EMBL" id="KAF4311089.1"/>
    </source>
</evidence>
<name>A0A8H4J376_9PEZI</name>
<evidence type="ECO:0000259" key="5">
    <source>
        <dbReference type="Pfam" id="PF00135"/>
    </source>
</evidence>
<evidence type="ECO:0000256" key="1">
    <source>
        <dbReference type="ARBA" id="ARBA00005964"/>
    </source>
</evidence>
<proteinExistence type="inferred from homology"/>
<protein>
    <recommendedName>
        <fullName evidence="3">Carboxylic ester hydrolase</fullName>
        <ecNumber evidence="3">3.1.1.-</ecNumber>
    </recommendedName>
</protein>
<dbReference type="SUPFAM" id="SSF53474">
    <property type="entry name" value="alpha/beta-Hydrolases"/>
    <property type="match status" value="1"/>
</dbReference>
<comment type="caution">
    <text evidence="6">The sequence shown here is derived from an EMBL/GenBank/DDBJ whole genome shotgun (WGS) entry which is preliminary data.</text>
</comment>
<keyword evidence="2 3" id="KW-0378">Hydrolase</keyword>
<dbReference type="InterPro" id="IPR050309">
    <property type="entry name" value="Type-B_Carboxylest/Lipase"/>
</dbReference>
<dbReference type="Proteomes" id="UP000572817">
    <property type="component" value="Unassembled WGS sequence"/>
</dbReference>
<organism evidence="6 7">
    <name type="scientific">Botryosphaeria dothidea</name>
    <dbReference type="NCBI Taxonomy" id="55169"/>
    <lineage>
        <taxon>Eukaryota</taxon>
        <taxon>Fungi</taxon>
        <taxon>Dikarya</taxon>
        <taxon>Ascomycota</taxon>
        <taxon>Pezizomycotina</taxon>
        <taxon>Dothideomycetes</taxon>
        <taxon>Dothideomycetes incertae sedis</taxon>
        <taxon>Botryosphaeriales</taxon>
        <taxon>Botryosphaeriaceae</taxon>
        <taxon>Botryosphaeria</taxon>
    </lineage>
</organism>
<dbReference type="InterPro" id="IPR019819">
    <property type="entry name" value="Carboxylesterase_B_CS"/>
</dbReference>